<comment type="caution">
    <text evidence="6">The sequence shown here is derived from an EMBL/GenBank/DDBJ whole genome shotgun (WGS) entry which is preliminary data.</text>
</comment>
<proteinExistence type="predicted"/>
<evidence type="ECO:0000313" key="6">
    <source>
        <dbReference type="EMBL" id="KAF9622687.1"/>
    </source>
</evidence>
<keyword evidence="7" id="KW-1185">Reference proteome</keyword>
<keyword evidence="2 5" id="KW-0812">Transmembrane</keyword>
<dbReference type="Pfam" id="PF03006">
    <property type="entry name" value="HlyIII"/>
    <property type="match status" value="1"/>
</dbReference>
<evidence type="ECO:0000256" key="2">
    <source>
        <dbReference type="ARBA" id="ARBA00022692"/>
    </source>
</evidence>
<evidence type="ECO:0000256" key="3">
    <source>
        <dbReference type="ARBA" id="ARBA00022989"/>
    </source>
</evidence>
<dbReference type="EMBL" id="JADFTS010000002">
    <property type="protein sequence ID" value="KAF9622687.1"/>
    <property type="molecule type" value="Genomic_DNA"/>
</dbReference>
<evidence type="ECO:0000313" key="7">
    <source>
        <dbReference type="Proteomes" id="UP000631114"/>
    </source>
</evidence>
<feature type="transmembrane region" description="Helical" evidence="5">
    <location>
        <begin position="92"/>
        <end position="111"/>
    </location>
</feature>
<evidence type="ECO:0000256" key="1">
    <source>
        <dbReference type="ARBA" id="ARBA00004141"/>
    </source>
</evidence>
<dbReference type="InterPro" id="IPR004254">
    <property type="entry name" value="AdipoR/HlyIII-related"/>
</dbReference>
<dbReference type="PANTHER" id="PTHR20855">
    <property type="entry name" value="ADIPOR/PROGESTIN RECEPTOR-RELATED"/>
    <property type="match status" value="1"/>
</dbReference>
<keyword evidence="4 5" id="KW-0472">Membrane</keyword>
<evidence type="ECO:0000256" key="4">
    <source>
        <dbReference type="ARBA" id="ARBA00023136"/>
    </source>
</evidence>
<protein>
    <submittedName>
        <fullName evidence="6">Uncharacterized protein</fullName>
    </submittedName>
</protein>
<dbReference type="AlphaFoldDB" id="A0A835MAQ2"/>
<sequence length="133" mass="15125">MMNNSILQFQDDLKLTSNGKPKIAIKSSLFSVFSNVSTGRVTVDNERFSIYSRSFNLFFWCLDYAGISLMIVSSFVPPIYYAFYCHPNFRSLYLTSITVLGIFAIITLLACDRFACLPGILGRLFSLLWDSQE</sequence>
<dbReference type="GO" id="GO:0009744">
    <property type="term" value="P:response to sucrose"/>
    <property type="evidence" value="ECO:0007669"/>
    <property type="project" value="UniProtKB-ARBA"/>
</dbReference>
<keyword evidence="3 5" id="KW-1133">Transmembrane helix</keyword>
<evidence type="ECO:0000256" key="5">
    <source>
        <dbReference type="SAM" id="Phobius"/>
    </source>
</evidence>
<dbReference type="OrthoDB" id="529367at2759"/>
<dbReference type="GO" id="GO:0009725">
    <property type="term" value="P:response to hormone"/>
    <property type="evidence" value="ECO:0007669"/>
    <property type="project" value="TreeGrafter"/>
</dbReference>
<dbReference type="GO" id="GO:0038023">
    <property type="term" value="F:signaling receptor activity"/>
    <property type="evidence" value="ECO:0007669"/>
    <property type="project" value="TreeGrafter"/>
</dbReference>
<name>A0A835MAQ2_9MAGN</name>
<dbReference type="Proteomes" id="UP000631114">
    <property type="component" value="Unassembled WGS sequence"/>
</dbReference>
<reference evidence="6 7" key="1">
    <citation type="submission" date="2020-10" db="EMBL/GenBank/DDBJ databases">
        <title>The Coptis chinensis genome and diversification of protoberbering-type alkaloids.</title>
        <authorList>
            <person name="Wang B."/>
            <person name="Shu S."/>
            <person name="Song C."/>
            <person name="Liu Y."/>
        </authorList>
    </citation>
    <scope>NUCLEOTIDE SEQUENCE [LARGE SCALE GENOMIC DNA]</scope>
    <source>
        <strain evidence="6">HL-2020</strain>
        <tissue evidence="6">Leaf</tissue>
    </source>
</reference>
<feature type="transmembrane region" description="Helical" evidence="5">
    <location>
        <begin position="57"/>
        <end position="80"/>
    </location>
</feature>
<organism evidence="6 7">
    <name type="scientific">Coptis chinensis</name>
    <dbReference type="NCBI Taxonomy" id="261450"/>
    <lineage>
        <taxon>Eukaryota</taxon>
        <taxon>Viridiplantae</taxon>
        <taxon>Streptophyta</taxon>
        <taxon>Embryophyta</taxon>
        <taxon>Tracheophyta</taxon>
        <taxon>Spermatophyta</taxon>
        <taxon>Magnoliopsida</taxon>
        <taxon>Ranunculales</taxon>
        <taxon>Ranunculaceae</taxon>
        <taxon>Coptidoideae</taxon>
        <taxon>Coptis</taxon>
    </lineage>
</organism>
<dbReference type="PANTHER" id="PTHR20855:SF100">
    <property type="entry name" value="HEPTAHELICAL TRANSMEMBRANE PROTEIN 2"/>
    <property type="match status" value="1"/>
</dbReference>
<dbReference type="GO" id="GO:0016020">
    <property type="term" value="C:membrane"/>
    <property type="evidence" value="ECO:0007669"/>
    <property type="project" value="UniProtKB-SubCell"/>
</dbReference>
<comment type="subcellular location">
    <subcellularLocation>
        <location evidence="1">Membrane</location>
        <topology evidence="1">Multi-pass membrane protein</topology>
    </subcellularLocation>
</comment>
<accession>A0A835MAQ2</accession>
<gene>
    <name evidence="6" type="ORF">IFM89_032608</name>
</gene>